<feature type="compositionally biased region" description="Low complexity" evidence="1">
    <location>
        <begin position="43"/>
        <end position="57"/>
    </location>
</feature>
<evidence type="ECO:0000259" key="3">
    <source>
        <dbReference type="Pfam" id="PF13462"/>
    </source>
</evidence>
<dbReference type="SUPFAM" id="SSF52833">
    <property type="entry name" value="Thioredoxin-like"/>
    <property type="match status" value="1"/>
</dbReference>
<feature type="domain" description="Thioredoxin-like fold" evidence="3">
    <location>
        <begin position="384"/>
        <end position="544"/>
    </location>
</feature>
<dbReference type="EMBL" id="CP001804">
    <property type="protein sequence ID" value="ACY13054.1"/>
    <property type="molecule type" value="Genomic_DNA"/>
</dbReference>
<dbReference type="STRING" id="502025.Hoch_0413"/>
<accession>D0LJ25</accession>
<dbReference type="HOGENOM" id="CLU_495889_0_0_7"/>
<evidence type="ECO:0000313" key="5">
    <source>
        <dbReference type="Proteomes" id="UP000001880"/>
    </source>
</evidence>
<evidence type="ECO:0000256" key="2">
    <source>
        <dbReference type="SAM" id="SignalP"/>
    </source>
</evidence>
<dbReference type="InterPro" id="IPR012336">
    <property type="entry name" value="Thioredoxin-like_fold"/>
</dbReference>
<proteinExistence type="predicted"/>
<dbReference type="Gene3D" id="3.40.30.10">
    <property type="entry name" value="Glutaredoxin"/>
    <property type="match status" value="1"/>
</dbReference>
<name>D0LJ25_HALO1</name>
<dbReference type="Proteomes" id="UP000001880">
    <property type="component" value="Chromosome"/>
</dbReference>
<gene>
    <name evidence="4" type="ordered locus">Hoch_0413</name>
</gene>
<dbReference type="eggNOG" id="COG1651">
    <property type="taxonomic scope" value="Bacteria"/>
</dbReference>
<dbReference type="KEGG" id="hoh:Hoch_0413"/>
<feature type="chain" id="PRO_5003010280" description="Thioredoxin-like fold domain-containing protein" evidence="2">
    <location>
        <begin position="30"/>
        <end position="549"/>
    </location>
</feature>
<reference evidence="4 5" key="1">
    <citation type="journal article" date="2010" name="Stand. Genomic Sci.">
        <title>Complete genome sequence of Haliangium ochraceum type strain (SMP-2).</title>
        <authorList>
            <consortium name="US DOE Joint Genome Institute (JGI-PGF)"/>
            <person name="Ivanova N."/>
            <person name="Daum C."/>
            <person name="Lang E."/>
            <person name="Abt B."/>
            <person name="Kopitz M."/>
            <person name="Saunders E."/>
            <person name="Lapidus A."/>
            <person name="Lucas S."/>
            <person name="Glavina Del Rio T."/>
            <person name="Nolan M."/>
            <person name="Tice H."/>
            <person name="Copeland A."/>
            <person name="Cheng J.F."/>
            <person name="Chen F."/>
            <person name="Bruce D."/>
            <person name="Goodwin L."/>
            <person name="Pitluck S."/>
            <person name="Mavromatis K."/>
            <person name="Pati A."/>
            <person name="Mikhailova N."/>
            <person name="Chen A."/>
            <person name="Palaniappan K."/>
            <person name="Land M."/>
            <person name="Hauser L."/>
            <person name="Chang Y.J."/>
            <person name="Jeffries C.D."/>
            <person name="Detter J.C."/>
            <person name="Brettin T."/>
            <person name="Rohde M."/>
            <person name="Goker M."/>
            <person name="Bristow J."/>
            <person name="Markowitz V."/>
            <person name="Eisen J.A."/>
            <person name="Hugenholtz P."/>
            <person name="Kyrpides N.C."/>
            <person name="Klenk H.P."/>
        </authorList>
    </citation>
    <scope>NUCLEOTIDE SEQUENCE [LARGE SCALE GENOMIC DNA]</scope>
    <source>
        <strain evidence="5">DSM 14365 / CIP 107738 / JCM 11303 / AJ 13395 / SMP-2</strain>
    </source>
</reference>
<dbReference type="PROSITE" id="PS51257">
    <property type="entry name" value="PROKAR_LIPOPROTEIN"/>
    <property type="match status" value="1"/>
</dbReference>
<dbReference type="Pfam" id="PF13462">
    <property type="entry name" value="Thioredoxin_4"/>
    <property type="match status" value="1"/>
</dbReference>
<keyword evidence="2" id="KW-0732">Signal</keyword>
<evidence type="ECO:0000313" key="4">
    <source>
        <dbReference type="EMBL" id="ACY13054.1"/>
    </source>
</evidence>
<feature type="region of interest" description="Disordered" evidence="1">
    <location>
        <begin position="38"/>
        <end position="60"/>
    </location>
</feature>
<protein>
    <recommendedName>
        <fullName evidence="3">Thioredoxin-like fold domain-containing protein</fullName>
    </recommendedName>
</protein>
<organism evidence="4 5">
    <name type="scientific">Haliangium ochraceum (strain DSM 14365 / JCM 11303 / SMP-2)</name>
    <dbReference type="NCBI Taxonomy" id="502025"/>
    <lineage>
        <taxon>Bacteria</taxon>
        <taxon>Pseudomonadati</taxon>
        <taxon>Myxococcota</taxon>
        <taxon>Polyangia</taxon>
        <taxon>Haliangiales</taxon>
        <taxon>Kofleriaceae</taxon>
        <taxon>Haliangium</taxon>
    </lineage>
</organism>
<dbReference type="AlphaFoldDB" id="D0LJ25"/>
<evidence type="ECO:0000256" key="1">
    <source>
        <dbReference type="SAM" id="MobiDB-lite"/>
    </source>
</evidence>
<keyword evidence="5" id="KW-1185">Reference proteome</keyword>
<sequence>MKRCPSTGILLSGGLLLAAALLAGCQCTAIEPAGERRAHTVTQSEGQSEGQGAGAAAVMPRAEPSAPIPVPRADAARFDLGQSPIRNPLNLFDVAIAGAPDPDTAGTVDGVAVTMRDLESQSVGAFARIAERIYEARDRGWRWLIERVALEHVARQAGMPLIPYLLSEYAKLPPPTDEQLAGVLQDMAFAEMGEDELLAAGRSVWRLQAWDARRAELVNQGRAAVPFERVRRRISDPEFAKPETEVARLGGQPITRAEQRVLAGYQAALAQHEYWRIAKMQFDKYVDRFLLAREAEALAVEVSELEQMERGRMPAVSDAEVRAFIAENPEYKTAQNGFERARDNVRRLREQGAYESLLKRLRAAADIRFLLEEPSFDQIAVEVPGPRWYGDPAASDVVVAFHAVGCSTCTRGSRLLGALLRARNGSIKILAGDYFEPGRLDPFRGAMALHCAPPPSREALRERLTQNFRDARIATLVADAEAVGIDAEGFGACLASDRFLPVITENLAMARRLGLENNVPGLFAKGRRIGDLKDLAGVLKQIDDALAQP</sequence>
<dbReference type="InterPro" id="IPR036249">
    <property type="entry name" value="Thioredoxin-like_sf"/>
</dbReference>
<feature type="signal peptide" evidence="2">
    <location>
        <begin position="1"/>
        <end position="29"/>
    </location>
</feature>
<dbReference type="RefSeq" id="WP_012825681.1">
    <property type="nucleotide sequence ID" value="NC_013440.1"/>
</dbReference>